<keyword evidence="2" id="KW-1185">Reference proteome</keyword>
<dbReference type="Proteomes" id="UP000298615">
    <property type="component" value="Chromosome"/>
</dbReference>
<dbReference type="EMBL" id="CP039712">
    <property type="protein sequence ID" value="QCI85925.1"/>
    <property type="molecule type" value="Genomic_DNA"/>
</dbReference>
<evidence type="ECO:0000313" key="1">
    <source>
        <dbReference type="EMBL" id="QCI85925.1"/>
    </source>
</evidence>
<dbReference type="PROSITE" id="PS51257">
    <property type="entry name" value="PROKAR_LIPOPROTEIN"/>
    <property type="match status" value="1"/>
</dbReference>
<dbReference type="KEGG" id="vao:FA707_02650"/>
<dbReference type="InterPro" id="IPR024008">
    <property type="entry name" value="BsaA"/>
</dbReference>
<evidence type="ECO:0000313" key="2">
    <source>
        <dbReference type="Proteomes" id="UP000298615"/>
    </source>
</evidence>
<protein>
    <submittedName>
        <fullName evidence="1">Uncharacterized protein</fullName>
    </submittedName>
</protein>
<dbReference type="NCBIfam" id="TIGR04090">
    <property type="entry name" value="exp_by_SipW_IV"/>
    <property type="match status" value="1"/>
</dbReference>
<gene>
    <name evidence="1" type="ORF">FA707_02650</name>
</gene>
<sequence length="280" mass="32329">MLDTIKFSIRRLQANKIMMLLVLAFLLISCGFYFTYAWFADDDKVTNHFEGNRLDVELAEVFDSPMNWQPGTTTVKEIRAVNTGIMPALVRISLYESLLMFKVDVTDQSGNGNLMISQQANDPVVKLDDVKTWEAAAKQGGTYYLNNHYYLAKEAKIGNQATGKNQYMLEDKNRESSEFNYFEIMFNRLINQSSESFTKDYWRYEKGYFYYSEVLMPGEQSEPIVSQVLLSAQAPNRLKGSLYQLTPHLEGHDVTPSIFAEWQLESNSEMQALYQTYMKE</sequence>
<proteinExistence type="predicted"/>
<accession>A0A4D7CP99</accession>
<dbReference type="OrthoDB" id="2181557at2"/>
<dbReference type="RefSeq" id="WP_136952766.1">
    <property type="nucleotide sequence ID" value="NZ_CP039712.1"/>
</dbReference>
<dbReference type="AlphaFoldDB" id="A0A4D7CP99"/>
<organism evidence="1 2">
    <name type="scientific">Vagococcus zengguangii</name>
    <dbReference type="NCBI Taxonomy" id="2571750"/>
    <lineage>
        <taxon>Bacteria</taxon>
        <taxon>Bacillati</taxon>
        <taxon>Bacillota</taxon>
        <taxon>Bacilli</taxon>
        <taxon>Lactobacillales</taxon>
        <taxon>Enterococcaceae</taxon>
        <taxon>Vagococcus</taxon>
    </lineage>
</organism>
<name>A0A4D7CP99_9ENTE</name>
<reference evidence="1 2" key="1">
    <citation type="submission" date="2019-04" db="EMBL/GenBank/DDBJ databases">
        <title>Vagococcus sp. nov., isolated from faeces of yaks (Bos grunniens).</title>
        <authorList>
            <person name="Ge Y."/>
        </authorList>
    </citation>
    <scope>NUCLEOTIDE SEQUENCE [LARGE SCALE GENOMIC DNA]</scope>
    <source>
        <strain evidence="1 2">MN-17</strain>
    </source>
</reference>